<dbReference type="Gene3D" id="3.40.50.300">
    <property type="entry name" value="P-loop containing nucleotide triphosphate hydrolases"/>
    <property type="match status" value="1"/>
</dbReference>
<dbReference type="Pfam" id="PF06990">
    <property type="entry name" value="Gal-3-0_sulfotr"/>
    <property type="match status" value="1"/>
</dbReference>
<dbReference type="RefSeq" id="WP_014641710.1">
    <property type="nucleotide sequence ID" value="NC_017668.1"/>
</dbReference>
<evidence type="ECO:0000256" key="1">
    <source>
        <dbReference type="ARBA" id="ARBA00004323"/>
    </source>
</evidence>
<keyword evidence="8" id="KW-0325">Glycoprotein</keyword>
<protein>
    <recommendedName>
        <fullName evidence="11">Sulfotransferase family protein</fullName>
    </recommendedName>
</protein>
<accession>I0JI35</accession>
<comment type="subcellular location">
    <subcellularLocation>
        <location evidence="1">Golgi apparatus membrane</location>
        <topology evidence="1">Single-pass type II membrane protein</topology>
    </subcellularLocation>
</comment>
<keyword evidence="6" id="KW-0333">Golgi apparatus</keyword>
<reference evidence="9 10" key="1">
    <citation type="journal article" date="2013" name="Environ. Microbiol.">
        <title>Chloride and organic osmolytes: a hybrid strategy to cope with elevated salinities by the moderately halophilic, chloride-dependent bacterium Halobacillus halophilus.</title>
        <authorList>
            <person name="Saum S.H."/>
            <person name="Pfeiffer F."/>
            <person name="Palm P."/>
            <person name="Rampp M."/>
            <person name="Schuster S.C."/>
            <person name="Muller V."/>
            <person name="Oesterhelt D."/>
        </authorList>
    </citation>
    <scope>NUCLEOTIDE SEQUENCE [LARGE SCALE GENOMIC DNA]</scope>
    <source>
        <strain evidence="10">ATCC 35676 / DSM 2266 / JCM 20832 / KCTC 3685 / LMG 17431 / NBRC 102448 / NCIMB 2269</strain>
    </source>
</reference>
<evidence type="ECO:0000256" key="4">
    <source>
        <dbReference type="ARBA" id="ARBA00022968"/>
    </source>
</evidence>
<dbReference type="PANTHER" id="PTHR14647:SF87">
    <property type="entry name" value="PUTATIVE-RELATED"/>
    <property type="match status" value="1"/>
</dbReference>
<dbReference type="STRING" id="866895.HBHAL_1432"/>
<dbReference type="EMBL" id="HE717023">
    <property type="protein sequence ID" value="CCG43803.1"/>
    <property type="molecule type" value="Genomic_DNA"/>
</dbReference>
<dbReference type="PANTHER" id="PTHR14647">
    <property type="entry name" value="GALACTOSE-3-O-SULFOTRANSFERASE"/>
    <property type="match status" value="1"/>
</dbReference>
<dbReference type="Proteomes" id="UP000007397">
    <property type="component" value="Chromosome"/>
</dbReference>
<gene>
    <name evidence="9" type="ordered locus">HBHAL_1432</name>
</gene>
<dbReference type="AlphaFoldDB" id="I0JI35"/>
<evidence type="ECO:0000313" key="10">
    <source>
        <dbReference type="Proteomes" id="UP000007397"/>
    </source>
</evidence>
<keyword evidence="10" id="KW-1185">Reference proteome</keyword>
<dbReference type="eggNOG" id="ENOG5031NK6">
    <property type="taxonomic scope" value="Bacteria"/>
</dbReference>
<dbReference type="InterPro" id="IPR027417">
    <property type="entry name" value="P-loop_NTPase"/>
</dbReference>
<evidence type="ECO:0000313" key="9">
    <source>
        <dbReference type="EMBL" id="CCG43803.1"/>
    </source>
</evidence>
<keyword evidence="2" id="KW-0808">Transferase</keyword>
<evidence type="ECO:0000256" key="2">
    <source>
        <dbReference type="ARBA" id="ARBA00022679"/>
    </source>
</evidence>
<dbReference type="InterPro" id="IPR009729">
    <property type="entry name" value="Gal-3-0_sulfotransfrase"/>
</dbReference>
<dbReference type="SUPFAM" id="SSF52540">
    <property type="entry name" value="P-loop containing nucleoside triphosphate hydrolases"/>
    <property type="match status" value="1"/>
</dbReference>
<proteinExistence type="predicted"/>
<dbReference type="GO" id="GO:0016020">
    <property type="term" value="C:membrane"/>
    <property type="evidence" value="ECO:0007669"/>
    <property type="project" value="InterPro"/>
</dbReference>
<evidence type="ECO:0000256" key="8">
    <source>
        <dbReference type="ARBA" id="ARBA00023180"/>
    </source>
</evidence>
<dbReference type="HOGENOM" id="CLU_054547_0_0_9"/>
<keyword evidence="7" id="KW-0472">Membrane</keyword>
<sequence length="240" mass="28880">MIHFNKEDLDQEKLICFIHVPKTGGRTLWNLLDKQEVDIIVRHGTFFKKFNKPTTYFTMLRDPVDRVISTYSYMRSYEREPLLEQMQNVTLTEFIDYMGREDLGNRPYHKKDLRNIRFRTVNMATRYLSGGDPNDYKKALKNMNNEMSFVGITDYYNESLYMLEKQFEWFHVKDVKKVNVTSKRLDVNEIPDDLIKEIKRLNKLDIKLYNKAKRDFIRKWGRFSAEELQHLKKWKAAKGL</sequence>
<evidence type="ECO:0000256" key="5">
    <source>
        <dbReference type="ARBA" id="ARBA00022989"/>
    </source>
</evidence>
<dbReference type="GO" id="GO:0001733">
    <property type="term" value="F:galactosylceramide sulfotransferase activity"/>
    <property type="evidence" value="ECO:0007669"/>
    <property type="project" value="InterPro"/>
</dbReference>
<organism evidence="9 10">
    <name type="scientific">Halobacillus halophilus (strain ATCC 35676 / DSM 2266 / JCM 20832 / KCTC 3685 / LMG 17431 / NBRC 102448 / NCIMB 2269)</name>
    <name type="common">Sporosarcina halophila</name>
    <dbReference type="NCBI Taxonomy" id="866895"/>
    <lineage>
        <taxon>Bacteria</taxon>
        <taxon>Bacillati</taxon>
        <taxon>Bacillota</taxon>
        <taxon>Bacilli</taxon>
        <taxon>Bacillales</taxon>
        <taxon>Bacillaceae</taxon>
        <taxon>Halobacillus</taxon>
    </lineage>
</organism>
<evidence type="ECO:0000256" key="6">
    <source>
        <dbReference type="ARBA" id="ARBA00023034"/>
    </source>
</evidence>
<dbReference type="KEGG" id="hhd:HBHAL_1432"/>
<dbReference type="GO" id="GO:0009247">
    <property type="term" value="P:glycolipid biosynthetic process"/>
    <property type="evidence" value="ECO:0007669"/>
    <property type="project" value="InterPro"/>
</dbReference>
<evidence type="ECO:0000256" key="7">
    <source>
        <dbReference type="ARBA" id="ARBA00023136"/>
    </source>
</evidence>
<keyword evidence="3" id="KW-0812">Transmembrane</keyword>
<keyword evidence="4" id="KW-0735">Signal-anchor</keyword>
<keyword evidence="5" id="KW-1133">Transmembrane helix</keyword>
<evidence type="ECO:0000256" key="3">
    <source>
        <dbReference type="ARBA" id="ARBA00022692"/>
    </source>
</evidence>
<dbReference type="PATRIC" id="fig|866895.3.peg.434"/>
<name>I0JI35_HALH3</name>
<evidence type="ECO:0008006" key="11">
    <source>
        <dbReference type="Google" id="ProtNLM"/>
    </source>
</evidence>